<evidence type="ECO:0000256" key="1">
    <source>
        <dbReference type="SAM" id="SignalP"/>
    </source>
</evidence>
<dbReference type="RefSeq" id="WP_148913617.1">
    <property type="nucleotide sequence ID" value="NZ_VSZS01000056.1"/>
</dbReference>
<comment type="caution">
    <text evidence="2">The sequence shown here is derived from an EMBL/GenBank/DDBJ whole genome shotgun (WGS) entry which is preliminary data.</text>
</comment>
<dbReference type="PROSITE" id="PS51257">
    <property type="entry name" value="PROKAR_LIPOPROTEIN"/>
    <property type="match status" value="1"/>
</dbReference>
<dbReference type="InterPro" id="IPR016364">
    <property type="entry name" value="Surface_antigen_Rickettsia"/>
</dbReference>
<name>A0A5D4H0Y4_9HYPH</name>
<protein>
    <recommendedName>
        <fullName evidence="4">Surface antigen domain-containing protein</fullName>
    </recommendedName>
</protein>
<reference evidence="2 3" key="1">
    <citation type="submission" date="2019-08" db="EMBL/GenBank/DDBJ databases">
        <authorList>
            <person name="Seo Y.L."/>
        </authorList>
    </citation>
    <scope>NUCLEOTIDE SEQUENCE [LARGE SCALE GENOMIC DNA]</scope>
    <source>
        <strain evidence="2 3">MaA-C15</strain>
    </source>
</reference>
<dbReference type="PIRSF" id="PIRSF002721">
    <property type="entry name" value="Surface_antigen_Rickettsia"/>
    <property type="match status" value="1"/>
</dbReference>
<feature type="signal peptide" evidence="1">
    <location>
        <begin position="1"/>
        <end position="25"/>
    </location>
</feature>
<sequence length="149" mass="15475">MSWKHVAAGMAAVALLSACSTSGSGGTGSAVQAFVEDINPAEPPLASAIVDAMAGGLIGGTLGSNLDSRERRRGLEAEYRALEYTPAGQAVGWGKEGSRRHGQVVAGSPYRVGSQDCRQYAHTVYLNGQPRMARGSACRNPDGSWTPLV</sequence>
<accession>A0A5D4H0Y4</accession>
<keyword evidence="3" id="KW-1185">Reference proteome</keyword>
<dbReference type="EMBL" id="VSZS01000056">
    <property type="protein sequence ID" value="TYR34278.1"/>
    <property type="molecule type" value="Genomic_DNA"/>
</dbReference>
<proteinExistence type="predicted"/>
<feature type="chain" id="PRO_5022856029" description="Surface antigen domain-containing protein" evidence="1">
    <location>
        <begin position="26"/>
        <end position="149"/>
    </location>
</feature>
<dbReference type="AlphaFoldDB" id="A0A5D4H0Y4"/>
<evidence type="ECO:0000313" key="2">
    <source>
        <dbReference type="EMBL" id="TYR34278.1"/>
    </source>
</evidence>
<reference evidence="2 3" key="2">
    <citation type="submission" date="2019-09" db="EMBL/GenBank/DDBJ databases">
        <title>Mesorhizobium sp. MaA-C15 isolated from Microcystis aeruginosa.</title>
        <authorList>
            <person name="Jeong S.E."/>
            <person name="Jin H.M."/>
            <person name="Jeon C.O."/>
        </authorList>
    </citation>
    <scope>NUCLEOTIDE SEQUENCE [LARGE SCALE GENOMIC DNA]</scope>
    <source>
        <strain evidence="2 3">MaA-C15</strain>
    </source>
</reference>
<dbReference type="OrthoDB" id="5402098at2"/>
<gene>
    <name evidence="2" type="ORF">FY036_05030</name>
</gene>
<dbReference type="Proteomes" id="UP000323258">
    <property type="component" value="Unassembled WGS sequence"/>
</dbReference>
<organism evidence="2 3">
    <name type="scientific">Neoaquamicrobium microcysteis</name>
    <dbReference type="NCBI Taxonomy" id="2682781"/>
    <lineage>
        <taxon>Bacteria</taxon>
        <taxon>Pseudomonadati</taxon>
        <taxon>Pseudomonadota</taxon>
        <taxon>Alphaproteobacteria</taxon>
        <taxon>Hyphomicrobiales</taxon>
        <taxon>Phyllobacteriaceae</taxon>
        <taxon>Neoaquamicrobium</taxon>
    </lineage>
</organism>
<evidence type="ECO:0000313" key="3">
    <source>
        <dbReference type="Proteomes" id="UP000323258"/>
    </source>
</evidence>
<evidence type="ECO:0008006" key="4">
    <source>
        <dbReference type="Google" id="ProtNLM"/>
    </source>
</evidence>
<keyword evidence="1" id="KW-0732">Signal</keyword>